<organism evidence="12 13">
    <name type="scientific">Moraxella porci DSM 25326</name>
    <dbReference type="NCBI Taxonomy" id="573983"/>
    <lineage>
        <taxon>Bacteria</taxon>
        <taxon>Pseudomonadati</taxon>
        <taxon>Pseudomonadota</taxon>
        <taxon>Gammaproteobacteria</taxon>
        <taxon>Moraxellales</taxon>
        <taxon>Moraxellaceae</taxon>
        <taxon>Moraxella</taxon>
    </lineage>
</organism>
<evidence type="ECO:0000256" key="9">
    <source>
        <dbReference type="ARBA" id="ARBA00023136"/>
    </source>
</evidence>
<dbReference type="AlphaFoldDB" id="A0A1T0CV03"/>
<dbReference type="Proteomes" id="UP000190683">
    <property type="component" value="Unassembled WGS sequence"/>
</dbReference>
<keyword evidence="13" id="KW-1185">Reference proteome</keyword>
<dbReference type="PRINTS" id="PR00164">
    <property type="entry name" value="ABC2TRNSPORT"/>
</dbReference>
<dbReference type="Pfam" id="PF01061">
    <property type="entry name" value="ABC2_membrane"/>
    <property type="match status" value="1"/>
</dbReference>
<evidence type="ECO:0000313" key="13">
    <source>
        <dbReference type="Proteomes" id="UP000190683"/>
    </source>
</evidence>
<dbReference type="STRING" id="573983.B0681_03330"/>
<keyword evidence="5" id="KW-0762">Sugar transport</keyword>
<feature type="transmembrane region" description="Helical" evidence="10">
    <location>
        <begin position="112"/>
        <end position="136"/>
    </location>
</feature>
<proteinExistence type="inferred from homology"/>
<feature type="transmembrane region" description="Helical" evidence="10">
    <location>
        <begin position="61"/>
        <end position="79"/>
    </location>
</feature>
<feature type="transmembrane region" description="Helical" evidence="10">
    <location>
        <begin position="142"/>
        <end position="167"/>
    </location>
</feature>
<keyword evidence="3" id="KW-0813">Transport</keyword>
<feature type="domain" description="ABC-2 type transporter transmembrane" evidence="11">
    <location>
        <begin position="15"/>
        <end position="221"/>
    </location>
</feature>
<feature type="transmembrane region" description="Helical" evidence="10">
    <location>
        <begin position="34"/>
        <end position="55"/>
    </location>
</feature>
<dbReference type="InterPro" id="IPR013525">
    <property type="entry name" value="ABC2_TM"/>
</dbReference>
<evidence type="ECO:0000313" key="12">
    <source>
        <dbReference type="EMBL" id="OOS26184.1"/>
    </source>
</evidence>
<evidence type="ECO:0000256" key="10">
    <source>
        <dbReference type="SAM" id="Phobius"/>
    </source>
</evidence>
<comment type="similarity">
    <text evidence="2">Belongs to the ABC-2 integral membrane protein family.</text>
</comment>
<comment type="caution">
    <text evidence="12">The sequence shown here is derived from an EMBL/GenBank/DDBJ whole genome shotgun (WGS) entry which is preliminary data.</text>
</comment>
<evidence type="ECO:0000256" key="1">
    <source>
        <dbReference type="ARBA" id="ARBA00004651"/>
    </source>
</evidence>
<evidence type="ECO:0000256" key="3">
    <source>
        <dbReference type="ARBA" id="ARBA00022448"/>
    </source>
</evidence>
<evidence type="ECO:0000256" key="5">
    <source>
        <dbReference type="ARBA" id="ARBA00022597"/>
    </source>
</evidence>
<reference evidence="12 13" key="1">
    <citation type="submission" date="2017-02" db="EMBL/GenBank/DDBJ databases">
        <title>Draft genome sequence of Moraxella porci CCUG 54912T type strain.</title>
        <authorList>
            <person name="Salva-Serra F."/>
            <person name="Engstrom-Jakobsson H."/>
            <person name="Thorell K."/>
            <person name="Jaen-Luchoro D."/>
            <person name="Gonzales-Siles L."/>
            <person name="Karlsson R."/>
            <person name="Yazdan S."/>
            <person name="Boulund F."/>
            <person name="Johnning A."/>
            <person name="Engstrand L."/>
            <person name="Kristiansson E."/>
            <person name="Moore E."/>
        </authorList>
    </citation>
    <scope>NUCLEOTIDE SEQUENCE [LARGE SCALE GENOMIC DNA]</scope>
    <source>
        <strain evidence="12 13">CCUG 54912</strain>
    </source>
</reference>
<keyword evidence="6 10" id="KW-0812">Transmembrane</keyword>
<evidence type="ECO:0000256" key="4">
    <source>
        <dbReference type="ARBA" id="ARBA00022475"/>
    </source>
</evidence>
<dbReference type="GO" id="GO:0015920">
    <property type="term" value="P:lipopolysaccharide transport"/>
    <property type="evidence" value="ECO:0007669"/>
    <property type="project" value="TreeGrafter"/>
</dbReference>
<feature type="transmembrane region" description="Helical" evidence="10">
    <location>
        <begin position="234"/>
        <end position="253"/>
    </location>
</feature>
<keyword evidence="9 10" id="KW-0472">Membrane</keyword>
<evidence type="ECO:0000256" key="6">
    <source>
        <dbReference type="ARBA" id="ARBA00022692"/>
    </source>
</evidence>
<protein>
    <submittedName>
        <fullName evidence="12">Sugar ABC transporter permease</fullName>
    </submittedName>
</protein>
<dbReference type="PANTHER" id="PTHR30413">
    <property type="entry name" value="INNER MEMBRANE TRANSPORT PERMEASE"/>
    <property type="match status" value="1"/>
</dbReference>
<dbReference type="EMBL" id="MUYV01000002">
    <property type="protein sequence ID" value="OOS26184.1"/>
    <property type="molecule type" value="Genomic_DNA"/>
</dbReference>
<keyword evidence="8" id="KW-0625">Polysaccharide transport</keyword>
<evidence type="ECO:0000256" key="7">
    <source>
        <dbReference type="ARBA" id="ARBA00022989"/>
    </source>
</evidence>
<feature type="transmembrane region" description="Helical" evidence="10">
    <location>
        <begin position="179"/>
        <end position="197"/>
    </location>
</feature>
<dbReference type="PANTHER" id="PTHR30413:SF10">
    <property type="entry name" value="CAPSULE POLYSACCHARIDE EXPORT INNER-MEMBRANE PROTEIN CTRC"/>
    <property type="match status" value="1"/>
</dbReference>
<keyword evidence="7 10" id="KW-1133">Transmembrane helix</keyword>
<evidence type="ECO:0000256" key="2">
    <source>
        <dbReference type="ARBA" id="ARBA00007783"/>
    </source>
</evidence>
<evidence type="ECO:0000259" key="11">
    <source>
        <dbReference type="Pfam" id="PF01061"/>
    </source>
</evidence>
<dbReference type="GO" id="GO:0043190">
    <property type="term" value="C:ATP-binding cassette (ABC) transporter complex"/>
    <property type="evidence" value="ECO:0007669"/>
    <property type="project" value="InterPro"/>
</dbReference>
<dbReference type="GO" id="GO:0140359">
    <property type="term" value="F:ABC-type transporter activity"/>
    <property type="evidence" value="ECO:0007669"/>
    <property type="project" value="InterPro"/>
</dbReference>
<gene>
    <name evidence="12" type="ORF">B0681_03330</name>
</gene>
<dbReference type="GO" id="GO:0015774">
    <property type="term" value="P:polysaccharide transport"/>
    <property type="evidence" value="ECO:0007669"/>
    <property type="project" value="UniProtKB-KW"/>
</dbReference>
<sequence>MAEFFKSLKIQLRVIYALLMREIITRYGRHNIGFAWLFVEPMIFTLGVAALWHFLKDAHGASYSIIPFAITGYSTILMWRNSANRVGNAVEANIGLLYHRNVKVIDVFVARALLESVGATISLVVLLLGFIAIGSIDFPSNFLLMVYAWILLFWFTIALSLVVGAIFQLSDVLDRLWHAVTYLLFPVSGAGFFVHWLPVNVQEIVLYLPMVHTTEMLRHGYYGDLVPTYENPSYVIWFNICLSFIGLVLVKHISNKLEASS</sequence>
<name>A0A1T0CV03_9GAMM</name>
<evidence type="ECO:0000256" key="8">
    <source>
        <dbReference type="ARBA" id="ARBA00023047"/>
    </source>
</evidence>
<dbReference type="InterPro" id="IPR000412">
    <property type="entry name" value="ABC_2_transport"/>
</dbReference>
<comment type="subcellular location">
    <subcellularLocation>
        <location evidence="1">Cell membrane</location>
        <topology evidence="1">Multi-pass membrane protein</topology>
    </subcellularLocation>
</comment>
<keyword evidence="4" id="KW-1003">Cell membrane</keyword>
<accession>A0A1T0CV03</accession>